<accession>A0A7K5FDQ0</accession>
<dbReference type="Proteomes" id="UP000562415">
    <property type="component" value="Unassembled WGS sequence"/>
</dbReference>
<evidence type="ECO:0000313" key="2">
    <source>
        <dbReference type="Proteomes" id="UP000562415"/>
    </source>
</evidence>
<name>A0A7K5FDQ0_PROAR</name>
<evidence type="ECO:0000313" key="1">
    <source>
        <dbReference type="EMBL" id="NWS42984.1"/>
    </source>
</evidence>
<dbReference type="OrthoDB" id="195672at2759"/>
<feature type="non-terminal residue" evidence="1">
    <location>
        <position position="153"/>
    </location>
</feature>
<feature type="non-terminal residue" evidence="1">
    <location>
        <position position="1"/>
    </location>
</feature>
<keyword evidence="2" id="KW-1185">Reference proteome</keyword>
<dbReference type="AlphaFoldDB" id="A0A7K5FDQ0"/>
<comment type="caution">
    <text evidence="1">The sequence shown here is derived from an EMBL/GenBank/DDBJ whole genome shotgun (WGS) entry which is preliminary data.</text>
</comment>
<sequence>LVTVFSAALKSSTWQSLPHQKALKLLNDLCFPEQYPICAVHKTSCPQFVRKSFISKDFASSVTQEETFSWFDRTAAQLRETPFSQLLEMSKLVQSHLALLYQASFRDWPAKQGGPVGTKTSLPSAVVEPGVTLDERTSFSIAASNIFAESSEE</sequence>
<dbReference type="EMBL" id="VYZH01001399">
    <property type="protein sequence ID" value="NWS42984.1"/>
    <property type="molecule type" value="Genomic_DNA"/>
</dbReference>
<proteinExistence type="predicted"/>
<gene>
    <name evidence="1" type="primary">Noxred1</name>
    <name evidence="1" type="ORF">PROATE_R13632</name>
</gene>
<organism evidence="1 2">
    <name type="scientific">Probosciger aterrimus</name>
    <name type="common">Palm cockatoo</name>
    <dbReference type="NCBI Taxonomy" id="141839"/>
    <lineage>
        <taxon>Eukaryota</taxon>
        <taxon>Metazoa</taxon>
        <taxon>Chordata</taxon>
        <taxon>Craniata</taxon>
        <taxon>Vertebrata</taxon>
        <taxon>Euteleostomi</taxon>
        <taxon>Archelosauria</taxon>
        <taxon>Archosauria</taxon>
        <taxon>Dinosauria</taxon>
        <taxon>Saurischia</taxon>
        <taxon>Theropoda</taxon>
        <taxon>Coelurosauria</taxon>
        <taxon>Aves</taxon>
        <taxon>Neognathae</taxon>
        <taxon>Neoaves</taxon>
        <taxon>Telluraves</taxon>
        <taxon>Australaves</taxon>
        <taxon>Psittaciformes</taxon>
        <taxon>Cacatuidae</taxon>
        <taxon>Probosciger</taxon>
    </lineage>
</organism>
<reference evidence="1 2" key="1">
    <citation type="submission" date="2019-09" db="EMBL/GenBank/DDBJ databases">
        <title>Bird 10,000 Genomes (B10K) Project - Family phase.</title>
        <authorList>
            <person name="Zhang G."/>
        </authorList>
    </citation>
    <scope>NUCLEOTIDE SEQUENCE [LARGE SCALE GENOMIC DNA]</scope>
    <source>
        <strain evidence="1">B10K-DU-017-47</strain>
    </source>
</reference>
<protein>
    <submittedName>
        <fullName evidence="1">NXRD1 protein</fullName>
    </submittedName>
</protein>